<name>A0A517PRN0_9PLAN</name>
<dbReference type="AlphaFoldDB" id="A0A517PRN0"/>
<proteinExistence type="predicted"/>
<gene>
    <name evidence="1" type="ORF">HG66A1_38420</name>
</gene>
<accession>A0A517PRN0</accession>
<sequence length="139" mass="15917">MIQNKSDFLESEARQVRIRLHKTGGDIPGCRNHYLLEAIPGMQPVMEQVIREFIDETRNSVEFAHAQQELELIQYEADGFNRLVKQYADQRRMQTALNVAFEIWNNSPGPEERLRQIVDHADSIAPSGSESFTTCQAPT</sequence>
<keyword evidence="2" id="KW-1185">Reference proteome</keyword>
<organism evidence="1 2">
    <name type="scientific">Gimesia chilikensis</name>
    <dbReference type="NCBI Taxonomy" id="2605989"/>
    <lineage>
        <taxon>Bacteria</taxon>
        <taxon>Pseudomonadati</taxon>
        <taxon>Planctomycetota</taxon>
        <taxon>Planctomycetia</taxon>
        <taxon>Planctomycetales</taxon>
        <taxon>Planctomycetaceae</taxon>
        <taxon>Gimesia</taxon>
    </lineage>
</organism>
<dbReference type="Proteomes" id="UP000320421">
    <property type="component" value="Chromosome"/>
</dbReference>
<evidence type="ECO:0000313" key="1">
    <source>
        <dbReference type="EMBL" id="QDT22036.1"/>
    </source>
</evidence>
<dbReference type="EMBL" id="CP036266">
    <property type="protein sequence ID" value="QDT22036.1"/>
    <property type="molecule type" value="Genomic_DNA"/>
</dbReference>
<evidence type="ECO:0000313" key="2">
    <source>
        <dbReference type="Proteomes" id="UP000320421"/>
    </source>
</evidence>
<dbReference type="RefSeq" id="WP_145187253.1">
    <property type="nucleotide sequence ID" value="NZ_CP036266.1"/>
</dbReference>
<reference evidence="1 2" key="1">
    <citation type="submission" date="2019-02" db="EMBL/GenBank/DDBJ databases">
        <title>Deep-cultivation of Planctomycetes and their phenomic and genomic characterization uncovers novel biology.</title>
        <authorList>
            <person name="Wiegand S."/>
            <person name="Jogler M."/>
            <person name="Boedeker C."/>
            <person name="Pinto D."/>
            <person name="Vollmers J."/>
            <person name="Rivas-Marin E."/>
            <person name="Kohn T."/>
            <person name="Peeters S.H."/>
            <person name="Heuer A."/>
            <person name="Rast P."/>
            <person name="Oberbeckmann S."/>
            <person name="Bunk B."/>
            <person name="Jeske O."/>
            <person name="Meyerdierks A."/>
            <person name="Storesund J.E."/>
            <person name="Kallscheuer N."/>
            <person name="Luecker S."/>
            <person name="Lage O.M."/>
            <person name="Pohl T."/>
            <person name="Merkel B.J."/>
            <person name="Hornburger P."/>
            <person name="Mueller R.-W."/>
            <person name="Bruemmer F."/>
            <person name="Labrenz M."/>
            <person name="Spormann A.M."/>
            <person name="Op den Camp H."/>
            <person name="Overmann J."/>
            <person name="Amann R."/>
            <person name="Jetten M.S.M."/>
            <person name="Mascher T."/>
            <person name="Medema M.H."/>
            <person name="Devos D.P."/>
            <person name="Kaster A.-K."/>
            <person name="Ovreas L."/>
            <person name="Rohde M."/>
            <person name="Galperin M.Y."/>
            <person name="Jogler C."/>
        </authorList>
    </citation>
    <scope>NUCLEOTIDE SEQUENCE [LARGE SCALE GENOMIC DNA]</scope>
    <source>
        <strain evidence="1 2">HG66A1</strain>
    </source>
</reference>
<protein>
    <submittedName>
        <fullName evidence="1">Uncharacterized protein</fullName>
    </submittedName>
</protein>
<dbReference type="OrthoDB" id="289350at2"/>